<dbReference type="RefSeq" id="WP_187082074.1">
    <property type="nucleotide sequence ID" value="NZ_JACORU010000005.1"/>
</dbReference>
<protein>
    <submittedName>
        <fullName evidence="6">C-type cytochrome</fullName>
    </submittedName>
</protein>
<gene>
    <name evidence="6" type="ORF">H8R02_14075</name>
</gene>
<dbReference type="GO" id="GO:0020037">
    <property type="term" value="F:heme binding"/>
    <property type="evidence" value="ECO:0007669"/>
    <property type="project" value="InterPro"/>
</dbReference>
<evidence type="ECO:0000256" key="1">
    <source>
        <dbReference type="ARBA" id="ARBA00022617"/>
    </source>
</evidence>
<dbReference type="InterPro" id="IPR009056">
    <property type="entry name" value="Cyt_c-like_dom"/>
</dbReference>
<dbReference type="AlphaFoldDB" id="A0A923S2P0"/>
<name>A0A923S2P0_9BURK</name>
<reference evidence="6" key="1">
    <citation type="submission" date="2020-08" db="EMBL/GenBank/DDBJ databases">
        <title>Ramlibacter sp. GTP1 16S ribosomal RNA gene genome sequencing and assembly.</title>
        <authorList>
            <person name="Kang M."/>
        </authorList>
    </citation>
    <scope>NUCLEOTIDE SEQUENCE</scope>
    <source>
        <strain evidence="6">GTP1</strain>
    </source>
</reference>
<evidence type="ECO:0000259" key="5">
    <source>
        <dbReference type="Pfam" id="PF00034"/>
    </source>
</evidence>
<sequence>MGCHTPRDDSGKPLKQFTGAGGQLLKRPYGDSLSRNLTPHESGLRDWSEAQFAAALRENVSPQGIKYKPVMPTAAYRLMTDADIAAMMAYLRSLPPMPLGGR</sequence>
<keyword evidence="3" id="KW-0408">Iron</keyword>
<evidence type="ECO:0000256" key="4">
    <source>
        <dbReference type="SAM" id="MobiDB-lite"/>
    </source>
</evidence>
<dbReference type="PANTHER" id="PTHR35008:SF8">
    <property type="entry name" value="ALCOHOL DEHYDROGENASE CYTOCHROME C SUBUNIT"/>
    <property type="match status" value="1"/>
</dbReference>
<feature type="compositionally biased region" description="Basic and acidic residues" evidence="4">
    <location>
        <begin position="1"/>
        <end position="12"/>
    </location>
</feature>
<dbReference type="Pfam" id="PF00034">
    <property type="entry name" value="Cytochrom_C"/>
    <property type="match status" value="1"/>
</dbReference>
<dbReference type="Gene3D" id="1.10.760.10">
    <property type="entry name" value="Cytochrome c-like domain"/>
    <property type="match status" value="1"/>
</dbReference>
<evidence type="ECO:0000256" key="2">
    <source>
        <dbReference type="ARBA" id="ARBA00022723"/>
    </source>
</evidence>
<dbReference type="InterPro" id="IPR036909">
    <property type="entry name" value="Cyt_c-like_dom_sf"/>
</dbReference>
<dbReference type="PANTHER" id="PTHR35008">
    <property type="entry name" value="BLL4482 PROTEIN-RELATED"/>
    <property type="match status" value="1"/>
</dbReference>
<accession>A0A923S2P0</accession>
<dbReference type="InterPro" id="IPR051459">
    <property type="entry name" value="Cytochrome_c-type_DH"/>
</dbReference>
<keyword evidence="2" id="KW-0479">Metal-binding</keyword>
<dbReference type="Proteomes" id="UP000596827">
    <property type="component" value="Unassembled WGS sequence"/>
</dbReference>
<dbReference type="GO" id="GO:0009055">
    <property type="term" value="F:electron transfer activity"/>
    <property type="evidence" value="ECO:0007669"/>
    <property type="project" value="InterPro"/>
</dbReference>
<evidence type="ECO:0000313" key="6">
    <source>
        <dbReference type="EMBL" id="MBC5765590.1"/>
    </source>
</evidence>
<dbReference type="EMBL" id="JACORU010000005">
    <property type="protein sequence ID" value="MBC5765590.1"/>
    <property type="molecule type" value="Genomic_DNA"/>
</dbReference>
<evidence type="ECO:0000256" key="3">
    <source>
        <dbReference type="ARBA" id="ARBA00023004"/>
    </source>
</evidence>
<keyword evidence="1" id="KW-0349">Heme</keyword>
<keyword evidence="7" id="KW-1185">Reference proteome</keyword>
<dbReference type="SUPFAM" id="SSF46626">
    <property type="entry name" value="Cytochrome c"/>
    <property type="match status" value="1"/>
</dbReference>
<organism evidence="6 7">
    <name type="scientific">Ramlibacter albus</name>
    <dbReference type="NCBI Taxonomy" id="2079448"/>
    <lineage>
        <taxon>Bacteria</taxon>
        <taxon>Pseudomonadati</taxon>
        <taxon>Pseudomonadota</taxon>
        <taxon>Betaproteobacteria</taxon>
        <taxon>Burkholderiales</taxon>
        <taxon>Comamonadaceae</taxon>
        <taxon>Ramlibacter</taxon>
    </lineage>
</organism>
<feature type="region of interest" description="Disordered" evidence="4">
    <location>
        <begin position="1"/>
        <end position="41"/>
    </location>
</feature>
<comment type="caution">
    <text evidence="6">The sequence shown here is derived from an EMBL/GenBank/DDBJ whole genome shotgun (WGS) entry which is preliminary data.</text>
</comment>
<dbReference type="GO" id="GO:0046872">
    <property type="term" value="F:metal ion binding"/>
    <property type="evidence" value="ECO:0007669"/>
    <property type="project" value="UniProtKB-KW"/>
</dbReference>
<proteinExistence type="predicted"/>
<feature type="domain" description="Cytochrome c" evidence="5">
    <location>
        <begin position="2"/>
        <end position="94"/>
    </location>
</feature>
<evidence type="ECO:0000313" key="7">
    <source>
        <dbReference type="Proteomes" id="UP000596827"/>
    </source>
</evidence>